<organism evidence="2 3">
    <name type="scientific">Streptomyces albireticuli</name>
    <dbReference type="NCBI Taxonomy" id="1940"/>
    <lineage>
        <taxon>Bacteria</taxon>
        <taxon>Bacillati</taxon>
        <taxon>Actinomycetota</taxon>
        <taxon>Actinomycetes</taxon>
        <taxon>Kitasatosporales</taxon>
        <taxon>Streptomycetaceae</taxon>
        <taxon>Streptomyces</taxon>
    </lineage>
</organism>
<feature type="chain" id="PRO_5013376372" description="Secreted protein" evidence="1">
    <location>
        <begin position="30"/>
        <end position="145"/>
    </location>
</feature>
<proteinExistence type="predicted"/>
<dbReference type="AlphaFoldDB" id="A0A2A2D0F5"/>
<comment type="caution">
    <text evidence="2">The sequence shown here is derived from an EMBL/GenBank/DDBJ whole genome shotgun (WGS) entry which is preliminary data.</text>
</comment>
<keyword evidence="1" id="KW-0732">Signal</keyword>
<dbReference type="EMBL" id="NSJV01000606">
    <property type="protein sequence ID" value="PAU44899.1"/>
    <property type="molecule type" value="Genomic_DNA"/>
</dbReference>
<sequence length="145" mass="15563">MTRSIRLRSAAVAAGSALTLVLGAGFADAAPAAADPKKQYTAEQVRSFLVGFYGQHGPSRYDREHKVTPELRKKAAETKDYDLLLCAQNEPRGISVGKVTTAQSAGVGWSTVTTRWNGSPDGHFTAYVGLDASKPMKLYDITCAR</sequence>
<dbReference type="Proteomes" id="UP000218944">
    <property type="component" value="Unassembled WGS sequence"/>
</dbReference>
<feature type="signal peptide" evidence="1">
    <location>
        <begin position="1"/>
        <end position="29"/>
    </location>
</feature>
<evidence type="ECO:0000256" key="1">
    <source>
        <dbReference type="SAM" id="SignalP"/>
    </source>
</evidence>
<gene>
    <name evidence="2" type="ORF">CK936_32465</name>
</gene>
<evidence type="ECO:0008006" key="4">
    <source>
        <dbReference type="Google" id="ProtNLM"/>
    </source>
</evidence>
<accession>A0A2A2D0F5</accession>
<reference evidence="2 3" key="1">
    <citation type="submission" date="2017-08" db="EMBL/GenBank/DDBJ databases">
        <title>Genome sequence of Streptomyces albireticuli NRRL B-1670.</title>
        <authorList>
            <person name="Graham D.E."/>
            <person name="Mahan K.M."/>
            <person name="Klingeman D.M."/>
            <person name="Hettich R.L."/>
            <person name="Parry R.J."/>
            <person name="Spain J.C."/>
        </authorList>
    </citation>
    <scope>NUCLEOTIDE SEQUENCE [LARGE SCALE GENOMIC DNA]</scope>
    <source>
        <strain evidence="2 3">NRRL B-1670</strain>
    </source>
</reference>
<evidence type="ECO:0000313" key="2">
    <source>
        <dbReference type="EMBL" id="PAU44899.1"/>
    </source>
</evidence>
<protein>
    <recommendedName>
        <fullName evidence="4">Secreted protein</fullName>
    </recommendedName>
</protein>
<keyword evidence="3" id="KW-1185">Reference proteome</keyword>
<name>A0A2A2D0F5_9ACTN</name>
<dbReference type="RefSeq" id="WP_095584522.1">
    <property type="nucleotide sequence ID" value="NZ_JAJQQS010000016.1"/>
</dbReference>
<evidence type="ECO:0000313" key="3">
    <source>
        <dbReference type="Proteomes" id="UP000218944"/>
    </source>
</evidence>